<organism evidence="1 2">
    <name type="scientific">Pyricularia oryzae</name>
    <name type="common">Rice blast fungus</name>
    <name type="synonym">Magnaporthe oryzae</name>
    <dbReference type="NCBI Taxonomy" id="318829"/>
    <lineage>
        <taxon>Eukaryota</taxon>
        <taxon>Fungi</taxon>
        <taxon>Dikarya</taxon>
        <taxon>Ascomycota</taxon>
        <taxon>Pezizomycotina</taxon>
        <taxon>Sordariomycetes</taxon>
        <taxon>Sordariomycetidae</taxon>
        <taxon>Magnaporthales</taxon>
        <taxon>Pyriculariaceae</taxon>
        <taxon>Pyricularia</taxon>
    </lineage>
</organism>
<evidence type="ECO:0000313" key="1">
    <source>
        <dbReference type="EMBL" id="QBZ60197.1"/>
    </source>
</evidence>
<reference evidence="1 2" key="1">
    <citation type="journal article" date="2019" name="Mol. Biol. Evol.">
        <title>Blast fungal genomes show frequent chromosomal changes, gene gains and losses, and effector gene turnover.</title>
        <authorList>
            <person name="Gomez Luciano L.B."/>
            <person name="Jason Tsai I."/>
            <person name="Chuma I."/>
            <person name="Tosa Y."/>
            <person name="Chen Y.H."/>
            <person name="Li J.Y."/>
            <person name="Li M.Y."/>
            <person name="Jade Lu M.Y."/>
            <person name="Nakayashiki H."/>
            <person name="Li W.H."/>
        </authorList>
    </citation>
    <scope>NUCLEOTIDE SEQUENCE [LARGE SCALE GENOMIC DNA]</scope>
    <source>
        <strain evidence="1">MZ5-1-6</strain>
    </source>
</reference>
<dbReference type="Proteomes" id="UP000294847">
    <property type="component" value="Chromosome 4"/>
</dbReference>
<protein>
    <submittedName>
        <fullName evidence="1">Uncharacterized protein</fullName>
    </submittedName>
</protein>
<dbReference type="EMBL" id="CP034207">
    <property type="protein sequence ID" value="QBZ60197.1"/>
    <property type="molecule type" value="Genomic_DNA"/>
</dbReference>
<accession>A0A4P7NED1</accession>
<proteinExistence type="predicted"/>
<gene>
    <name evidence="1" type="ORF">PoMZ_07135</name>
</gene>
<dbReference type="AlphaFoldDB" id="A0A4P7NED1"/>
<name>A0A4P7NED1_PYROR</name>
<evidence type="ECO:0000313" key="2">
    <source>
        <dbReference type="Proteomes" id="UP000294847"/>
    </source>
</evidence>
<sequence length="142" mass="15556">MQLPTLVTVAATLSLAPTGAFAGRGSYLTVKPSELDKQIAQLEEYLRNPPCKVTIYAPPRKQGKTQLRTEMGFASAGKNEDVPVKIASTGHTYQCRTDATCEEPVCHGLPNGWTYDGVYMHTFTELSLEQLKAQKAAQTSRH</sequence>